<dbReference type="PANTHER" id="PTHR38600:SF2">
    <property type="entry name" value="SLL0088 PROTEIN"/>
    <property type="match status" value="1"/>
</dbReference>
<dbReference type="InterPro" id="IPR011991">
    <property type="entry name" value="ArsR-like_HTH"/>
</dbReference>
<evidence type="ECO:0000313" key="3">
    <source>
        <dbReference type="Proteomes" id="UP000295418"/>
    </source>
</evidence>
<gene>
    <name evidence="2" type="ORF">E0485_16145</name>
</gene>
<reference evidence="2 3" key="1">
    <citation type="submission" date="2019-03" db="EMBL/GenBank/DDBJ databases">
        <authorList>
            <person name="Kim M.K.M."/>
        </authorList>
    </citation>
    <scope>NUCLEOTIDE SEQUENCE [LARGE SCALE GENOMIC DNA]</scope>
    <source>
        <strain evidence="2 3">18JY21-1</strain>
    </source>
</reference>
<dbReference type="AlphaFoldDB" id="A0A4R4ED65"/>
<dbReference type="PANTHER" id="PTHR38600">
    <property type="entry name" value="TRANSCRIPTIONAL REGULATORY PROTEIN"/>
    <property type="match status" value="1"/>
</dbReference>
<sequence length="213" mass="24672">MNPNENTSTRKNVLLFLKIKGPQSTKELAAHLEITEMAVRRHLQSLELDGLVESRMIRQPMGRPLYQFNLTELADDVFTKNYHTLTLDLLQELADEVDEELVERLFKRRNDKLIHKYQSSLEGKSLHDKVAALTEIQKKNGYMADWEQTTDGDYLIKEHNCPIAQVANEYSYACQCELNLFQTLLNTEVERTECLAKNGNKCAYLIKKEHILT</sequence>
<keyword evidence="1" id="KW-0238">DNA-binding</keyword>
<keyword evidence="3" id="KW-1185">Reference proteome</keyword>
<dbReference type="InterPro" id="IPR036390">
    <property type="entry name" value="WH_DNA-bd_sf"/>
</dbReference>
<comment type="caution">
    <text evidence="2">The sequence shown here is derived from an EMBL/GenBank/DDBJ whole genome shotgun (WGS) entry which is preliminary data.</text>
</comment>
<dbReference type="OrthoDB" id="155998at2"/>
<dbReference type="GO" id="GO:0003677">
    <property type="term" value="F:DNA binding"/>
    <property type="evidence" value="ECO:0007669"/>
    <property type="project" value="UniProtKB-KW"/>
</dbReference>
<evidence type="ECO:0000256" key="1">
    <source>
        <dbReference type="ARBA" id="ARBA00023125"/>
    </source>
</evidence>
<dbReference type="Proteomes" id="UP000295418">
    <property type="component" value="Unassembled WGS sequence"/>
</dbReference>
<name>A0A4R4ED65_9BACL</name>
<evidence type="ECO:0000313" key="2">
    <source>
        <dbReference type="EMBL" id="TCZ75918.1"/>
    </source>
</evidence>
<dbReference type="EMBL" id="SKFG01000016">
    <property type="protein sequence ID" value="TCZ75918.1"/>
    <property type="molecule type" value="Genomic_DNA"/>
</dbReference>
<protein>
    <submittedName>
        <fullName evidence="2">Transcriptional regulator</fullName>
    </submittedName>
</protein>
<organism evidence="2 3">
    <name type="scientific">Paenibacillus albiflavus</name>
    <dbReference type="NCBI Taxonomy" id="2545760"/>
    <lineage>
        <taxon>Bacteria</taxon>
        <taxon>Bacillati</taxon>
        <taxon>Bacillota</taxon>
        <taxon>Bacilli</taxon>
        <taxon>Bacillales</taxon>
        <taxon>Paenibacillaceae</taxon>
        <taxon>Paenibacillus</taxon>
    </lineage>
</organism>
<dbReference type="Gene3D" id="1.10.10.10">
    <property type="entry name" value="Winged helix-like DNA-binding domain superfamily/Winged helix DNA-binding domain"/>
    <property type="match status" value="1"/>
</dbReference>
<proteinExistence type="predicted"/>
<dbReference type="Pfam" id="PF12840">
    <property type="entry name" value="HTH_20"/>
    <property type="match status" value="1"/>
</dbReference>
<dbReference type="CDD" id="cd00090">
    <property type="entry name" value="HTH_ARSR"/>
    <property type="match status" value="1"/>
</dbReference>
<dbReference type="SUPFAM" id="SSF46785">
    <property type="entry name" value="Winged helix' DNA-binding domain"/>
    <property type="match status" value="1"/>
</dbReference>
<accession>A0A4R4ED65</accession>
<dbReference type="InterPro" id="IPR036388">
    <property type="entry name" value="WH-like_DNA-bd_sf"/>
</dbReference>